<sequence>MDSFRRFQDDDYKNWIKTTMGLNCLKTRLGGFLENETEIYHHHLQNKVNTGGDVCKTKCNLKKWNPTSKVPQVCKVCEPWRDEIWANHSSKGGQVYWSNSKPYLWPTKKWEVAKVYMPRGNMNHTTVDQFDISAFLNLMTHCSHFAKFVKSKSLLTQVNFLTLTNVHIYLCISMTVCMCAGDQREEPGDALG</sequence>
<dbReference type="InterPro" id="IPR027897">
    <property type="entry name" value="DUF4559"/>
</dbReference>
<reference evidence="2" key="1">
    <citation type="submission" date="2018-06" db="EMBL/GenBank/DDBJ databases">
        <title>Genome assembly of Danube salmon.</title>
        <authorList>
            <person name="Macqueen D.J."/>
            <person name="Gundappa M.K."/>
        </authorList>
    </citation>
    <scope>NUCLEOTIDE SEQUENCE [LARGE SCALE GENOMIC DNA]</scope>
</reference>
<evidence type="ECO:0000313" key="2">
    <source>
        <dbReference type="Proteomes" id="UP000314982"/>
    </source>
</evidence>
<protein>
    <submittedName>
        <fullName evidence="1">Uncharacterized protein</fullName>
    </submittedName>
</protein>
<dbReference type="Ensembl" id="ENSHHUT00000051893.1">
    <property type="protein sequence ID" value="ENSHHUP00000050098.1"/>
    <property type="gene ID" value="ENSHHUG00000030254.1"/>
</dbReference>
<dbReference type="GeneTree" id="ENSGT00390000006290"/>
<dbReference type="PANTHER" id="PTHR35083">
    <property type="entry name" value="RGD1565685 PROTEIN"/>
    <property type="match status" value="1"/>
</dbReference>
<dbReference type="AlphaFoldDB" id="A0A4W5NJH8"/>
<dbReference type="Pfam" id="PF15112">
    <property type="entry name" value="DUF4559"/>
    <property type="match status" value="1"/>
</dbReference>
<dbReference type="Proteomes" id="UP000314982">
    <property type="component" value="Unassembled WGS sequence"/>
</dbReference>
<dbReference type="PANTHER" id="PTHR35083:SF3">
    <property type="entry name" value="SI:CH211-91P5.3"/>
    <property type="match status" value="1"/>
</dbReference>
<keyword evidence="2" id="KW-1185">Reference proteome</keyword>
<accession>A0A4W5NJH8</accession>
<reference evidence="1" key="2">
    <citation type="submission" date="2025-08" db="UniProtKB">
        <authorList>
            <consortium name="Ensembl"/>
        </authorList>
    </citation>
    <scope>IDENTIFICATION</scope>
</reference>
<reference evidence="1" key="3">
    <citation type="submission" date="2025-09" db="UniProtKB">
        <authorList>
            <consortium name="Ensembl"/>
        </authorList>
    </citation>
    <scope>IDENTIFICATION</scope>
</reference>
<name>A0A4W5NJH8_9TELE</name>
<evidence type="ECO:0000313" key="1">
    <source>
        <dbReference type="Ensembl" id="ENSHHUP00000050098.1"/>
    </source>
</evidence>
<proteinExistence type="predicted"/>
<organism evidence="1 2">
    <name type="scientific">Hucho hucho</name>
    <name type="common">huchen</name>
    <dbReference type="NCBI Taxonomy" id="62062"/>
    <lineage>
        <taxon>Eukaryota</taxon>
        <taxon>Metazoa</taxon>
        <taxon>Chordata</taxon>
        <taxon>Craniata</taxon>
        <taxon>Vertebrata</taxon>
        <taxon>Euteleostomi</taxon>
        <taxon>Actinopterygii</taxon>
        <taxon>Neopterygii</taxon>
        <taxon>Teleostei</taxon>
        <taxon>Protacanthopterygii</taxon>
        <taxon>Salmoniformes</taxon>
        <taxon>Salmonidae</taxon>
        <taxon>Salmoninae</taxon>
        <taxon>Hucho</taxon>
    </lineage>
</organism>